<dbReference type="Proteomes" id="UP001156690">
    <property type="component" value="Unassembled WGS sequence"/>
</dbReference>
<dbReference type="GO" id="GO:0022857">
    <property type="term" value="F:transmembrane transporter activity"/>
    <property type="evidence" value="ECO:0007669"/>
    <property type="project" value="UniProtKB-UniRule"/>
</dbReference>
<dbReference type="InterPro" id="IPR055348">
    <property type="entry name" value="DctQ"/>
</dbReference>
<evidence type="ECO:0000256" key="3">
    <source>
        <dbReference type="ARBA" id="ARBA00022475"/>
    </source>
</evidence>
<name>A0AAV5NMH4_9VIBR</name>
<sequence length="165" mass="18549">MAAKRVSKVLGNIETTLALIAMSLVLGSVVWGVVTRYITEQPATWTTELSGIAFTWLVFMGASVCYRKTLHIGVPVFVDALPQNIRRRLDFVTTALIMVFLAYSFYLASVLAFQSWNRPSPVLRLPFSFVYLATCLSFLFMFIHAVCHIFIKPEETDSDTNVEAK</sequence>
<evidence type="ECO:0000256" key="4">
    <source>
        <dbReference type="ARBA" id="ARBA00022519"/>
    </source>
</evidence>
<feature type="transmembrane region" description="Helical" evidence="9">
    <location>
        <begin position="49"/>
        <end position="66"/>
    </location>
</feature>
<reference evidence="12" key="1">
    <citation type="journal article" date="2019" name="Int. J. Syst. Evol. Microbiol.">
        <title>The Global Catalogue of Microorganisms (GCM) 10K type strain sequencing project: providing services to taxonomists for standard genome sequencing and annotation.</title>
        <authorList>
            <consortium name="The Broad Institute Genomics Platform"/>
            <consortium name="The Broad Institute Genome Sequencing Center for Infectious Disease"/>
            <person name="Wu L."/>
            <person name="Ma J."/>
        </authorList>
    </citation>
    <scope>NUCLEOTIDE SEQUENCE [LARGE SCALE GENOMIC DNA]</scope>
    <source>
        <strain evidence="12">NBRC 15640</strain>
    </source>
</reference>
<protein>
    <recommendedName>
        <fullName evidence="9">TRAP transporter small permease protein</fullName>
    </recommendedName>
</protein>
<feature type="transmembrane region" description="Helical" evidence="9">
    <location>
        <begin position="12"/>
        <end position="34"/>
    </location>
</feature>
<dbReference type="Pfam" id="PF04290">
    <property type="entry name" value="DctQ"/>
    <property type="match status" value="1"/>
</dbReference>
<comment type="similarity">
    <text evidence="8 9">Belongs to the TRAP transporter small permease family.</text>
</comment>
<evidence type="ECO:0000313" key="11">
    <source>
        <dbReference type="EMBL" id="GLQ71826.1"/>
    </source>
</evidence>
<evidence type="ECO:0000256" key="8">
    <source>
        <dbReference type="ARBA" id="ARBA00038436"/>
    </source>
</evidence>
<feature type="transmembrane region" description="Helical" evidence="9">
    <location>
        <begin position="91"/>
        <end position="116"/>
    </location>
</feature>
<keyword evidence="7 9" id="KW-0472">Membrane</keyword>
<dbReference type="GO" id="GO:0015740">
    <property type="term" value="P:C4-dicarboxylate transport"/>
    <property type="evidence" value="ECO:0007669"/>
    <property type="project" value="TreeGrafter"/>
</dbReference>
<evidence type="ECO:0000259" key="10">
    <source>
        <dbReference type="Pfam" id="PF04290"/>
    </source>
</evidence>
<accession>A0AAV5NMH4</accession>
<dbReference type="InterPro" id="IPR007387">
    <property type="entry name" value="TRAP_DctQ"/>
</dbReference>
<evidence type="ECO:0000256" key="5">
    <source>
        <dbReference type="ARBA" id="ARBA00022692"/>
    </source>
</evidence>
<evidence type="ECO:0000256" key="2">
    <source>
        <dbReference type="ARBA" id="ARBA00022448"/>
    </source>
</evidence>
<keyword evidence="4 9" id="KW-0997">Cell inner membrane</keyword>
<comment type="subunit">
    <text evidence="9">The complex comprises the extracytoplasmic solute receptor protein and the two transmembrane proteins.</text>
</comment>
<comment type="function">
    <text evidence="9">Part of the tripartite ATP-independent periplasmic (TRAP) transport system.</text>
</comment>
<keyword evidence="12" id="KW-1185">Reference proteome</keyword>
<gene>
    <name evidence="11" type="ORF">GCM10007932_11860</name>
</gene>
<evidence type="ECO:0000256" key="6">
    <source>
        <dbReference type="ARBA" id="ARBA00022989"/>
    </source>
</evidence>
<evidence type="ECO:0000313" key="12">
    <source>
        <dbReference type="Proteomes" id="UP001156690"/>
    </source>
</evidence>
<proteinExistence type="inferred from homology"/>
<comment type="subcellular location">
    <subcellularLocation>
        <location evidence="1 9">Cell inner membrane</location>
        <topology evidence="1 9">Multi-pass membrane protein</topology>
    </subcellularLocation>
</comment>
<comment type="caution">
    <text evidence="11">The sequence shown here is derived from an EMBL/GenBank/DDBJ whole genome shotgun (WGS) entry which is preliminary data.</text>
</comment>
<dbReference type="PANTHER" id="PTHR35011">
    <property type="entry name" value="2,3-DIKETO-L-GULONATE TRAP TRANSPORTER SMALL PERMEASE PROTEIN YIAM"/>
    <property type="match status" value="1"/>
</dbReference>
<keyword evidence="5 9" id="KW-0812">Transmembrane</keyword>
<dbReference type="AlphaFoldDB" id="A0AAV5NMH4"/>
<dbReference type="RefSeq" id="WP_126608286.1">
    <property type="nucleotide sequence ID" value="NZ_AP025144.1"/>
</dbReference>
<feature type="domain" description="Tripartite ATP-independent periplasmic transporters DctQ component" evidence="10">
    <location>
        <begin position="26"/>
        <end position="150"/>
    </location>
</feature>
<feature type="transmembrane region" description="Helical" evidence="9">
    <location>
        <begin position="128"/>
        <end position="151"/>
    </location>
</feature>
<keyword evidence="2 9" id="KW-0813">Transport</keyword>
<evidence type="ECO:0000256" key="7">
    <source>
        <dbReference type="ARBA" id="ARBA00023136"/>
    </source>
</evidence>
<evidence type="ECO:0000256" key="9">
    <source>
        <dbReference type="RuleBase" id="RU369079"/>
    </source>
</evidence>
<dbReference type="GO" id="GO:0005886">
    <property type="term" value="C:plasma membrane"/>
    <property type="evidence" value="ECO:0007669"/>
    <property type="project" value="UniProtKB-SubCell"/>
</dbReference>
<dbReference type="PANTHER" id="PTHR35011:SF11">
    <property type="entry name" value="TRAP TRANSPORTER SMALL PERMEASE PROTEIN"/>
    <property type="match status" value="1"/>
</dbReference>
<dbReference type="EMBL" id="BSNX01000008">
    <property type="protein sequence ID" value="GLQ71826.1"/>
    <property type="molecule type" value="Genomic_DNA"/>
</dbReference>
<organism evidence="11 12">
    <name type="scientific">Vibrio penaeicida</name>
    <dbReference type="NCBI Taxonomy" id="104609"/>
    <lineage>
        <taxon>Bacteria</taxon>
        <taxon>Pseudomonadati</taxon>
        <taxon>Pseudomonadota</taxon>
        <taxon>Gammaproteobacteria</taxon>
        <taxon>Vibrionales</taxon>
        <taxon>Vibrionaceae</taxon>
        <taxon>Vibrio</taxon>
    </lineage>
</organism>
<evidence type="ECO:0000256" key="1">
    <source>
        <dbReference type="ARBA" id="ARBA00004429"/>
    </source>
</evidence>
<keyword evidence="3" id="KW-1003">Cell membrane</keyword>
<keyword evidence="6 9" id="KW-1133">Transmembrane helix</keyword>